<dbReference type="EMBL" id="GGEC01023840">
    <property type="protein sequence ID" value="MBX04324.1"/>
    <property type="molecule type" value="Transcribed_RNA"/>
</dbReference>
<organism evidence="1">
    <name type="scientific">Rhizophora mucronata</name>
    <name type="common">Asiatic mangrove</name>
    <dbReference type="NCBI Taxonomy" id="61149"/>
    <lineage>
        <taxon>Eukaryota</taxon>
        <taxon>Viridiplantae</taxon>
        <taxon>Streptophyta</taxon>
        <taxon>Embryophyta</taxon>
        <taxon>Tracheophyta</taxon>
        <taxon>Spermatophyta</taxon>
        <taxon>Magnoliopsida</taxon>
        <taxon>eudicotyledons</taxon>
        <taxon>Gunneridae</taxon>
        <taxon>Pentapetalae</taxon>
        <taxon>rosids</taxon>
        <taxon>fabids</taxon>
        <taxon>Malpighiales</taxon>
        <taxon>Rhizophoraceae</taxon>
        <taxon>Rhizophora</taxon>
    </lineage>
</organism>
<accession>A0A2P2KF05</accession>
<reference evidence="1" key="1">
    <citation type="submission" date="2018-02" db="EMBL/GenBank/DDBJ databases">
        <title>Rhizophora mucronata_Transcriptome.</title>
        <authorList>
            <person name="Meera S.P."/>
            <person name="Sreeshan A."/>
            <person name="Augustine A."/>
        </authorList>
    </citation>
    <scope>NUCLEOTIDE SEQUENCE</scope>
    <source>
        <tissue evidence="1">Leaf</tissue>
    </source>
</reference>
<evidence type="ECO:0000313" key="1">
    <source>
        <dbReference type="EMBL" id="MBX04324.1"/>
    </source>
</evidence>
<protein>
    <submittedName>
        <fullName evidence="1">Uncharacterized protein</fullName>
    </submittedName>
</protein>
<proteinExistence type="predicted"/>
<dbReference type="AlphaFoldDB" id="A0A2P2KF05"/>
<sequence>MEYNVEMIGYLGSGWKAEVLNL</sequence>
<name>A0A2P2KF05_RHIMU</name>